<sequence length="800" mass="86444">MTPPEPTKSPRPRWRRVALVGGIVGSLVLLGLAGAVVTFPRWGDAWAHELALERIQRIAGVPVTISRFDVVDFDSVVVEGVELAFADGSSLTVDRIDVAIIRDELWSGRVVVDRVNATGGRLTGEGGALRDYARDLRARLSAPRDGGEARFKLVPPQASLKGLQVELRDELGGRPVSLRGVATTEARLSERTAALKLAEVEASIGERTLRAAELATTIDLSQGTGLEAAFPLTVAVDRAATAITPQIAVAEIRGTVTLADAAASRVLVDLAGGFSDEITGDVERDASAPLWALRGDVARDLSDGTVDLNMDAFKLGRVPDVLARLPVIESESATIGGELKVAFADGKASLVGDLAIAGINVDHPLLARQPVRDLGFSLALTADVDPRSRIVKIEQATLQRGPVKLALSGEFVHADDPTARHYRAELTMPKVRCQEFLSAIPAELVPSLQGFELKGDFEFEISADVDFRDLDALVLSAKLKPETCKPVKVPELVSAARLNGPLVHRVLMRDGSERSVDVSEGSTDYTPLDQISPYVLAAVMTTEDGGFWKHKGFITSQFRAALRSNLEAGKVRLGASTITMQMVKNVLLSHERTLSRKLQEVVLTWYVEQSLSKQRIMELYLNVIEFGPGVYGITRAASHYFAKAPADLTPPEAAYLALMLPSPVRRHVHYCEGAPSPAFQAKLKRLLAIMHSRGRLDPETFEQWKDEGVVFDATDLTSRRECLAEVERLLTASSQQRSLTGLLDDGPDIVDLSIDAEPLADATGGRPKQRPPKAGFEDATLEVIGGLDEGDSGRKARRQP</sequence>
<dbReference type="InterPro" id="IPR023346">
    <property type="entry name" value="Lysozyme-like_dom_sf"/>
</dbReference>
<feature type="domain" description="Glycosyl transferase family 51" evidence="12">
    <location>
        <begin position="520"/>
        <end position="668"/>
    </location>
</feature>
<evidence type="ECO:0000259" key="12">
    <source>
        <dbReference type="Pfam" id="PF00912"/>
    </source>
</evidence>
<dbReference type="SUPFAM" id="SSF53955">
    <property type="entry name" value="Lysozyme-like"/>
    <property type="match status" value="1"/>
</dbReference>
<evidence type="ECO:0000256" key="1">
    <source>
        <dbReference type="ARBA" id="ARBA00022475"/>
    </source>
</evidence>
<dbReference type="InterPro" id="IPR001264">
    <property type="entry name" value="Glyco_trans_51"/>
</dbReference>
<dbReference type="InterPro" id="IPR036950">
    <property type="entry name" value="PBP_transglycosylase"/>
</dbReference>
<comment type="caution">
    <text evidence="13">The sequence shown here is derived from an EMBL/GenBank/DDBJ whole genome shotgun (WGS) entry which is preliminary data.</text>
</comment>
<keyword evidence="5" id="KW-0812">Transmembrane</keyword>
<dbReference type="InterPro" id="IPR011812">
    <property type="entry name" value="Pep_trsgly"/>
</dbReference>
<proteinExistence type="predicted"/>
<organism evidence="13 14">
    <name type="scientific">Nannocystis pusilla</name>
    <dbReference type="NCBI Taxonomy" id="889268"/>
    <lineage>
        <taxon>Bacteria</taxon>
        <taxon>Pseudomonadati</taxon>
        <taxon>Myxococcota</taxon>
        <taxon>Polyangia</taxon>
        <taxon>Nannocystales</taxon>
        <taxon>Nannocystaceae</taxon>
        <taxon>Nannocystis</taxon>
    </lineage>
</organism>
<name>A0ABS7TNQ8_9BACT</name>
<dbReference type="RefSeq" id="WP_224191631.1">
    <property type="nucleotide sequence ID" value="NZ_JAIRAU010000009.1"/>
</dbReference>
<keyword evidence="1" id="KW-1003">Cell membrane</keyword>
<keyword evidence="14" id="KW-1185">Reference proteome</keyword>
<dbReference type="PANTHER" id="PTHR30400:SF0">
    <property type="entry name" value="BIOSYNTHETIC PEPTIDOGLYCAN TRANSGLYCOSYLASE"/>
    <property type="match status" value="1"/>
</dbReference>
<dbReference type="Pfam" id="PF00912">
    <property type="entry name" value="Transgly"/>
    <property type="match status" value="1"/>
</dbReference>
<accession>A0ABS7TNQ8</accession>
<protein>
    <submittedName>
        <fullName evidence="13">Transglycosylase domain-containing protein</fullName>
    </submittedName>
</protein>
<evidence type="ECO:0000256" key="3">
    <source>
        <dbReference type="ARBA" id="ARBA00022676"/>
    </source>
</evidence>
<evidence type="ECO:0000313" key="13">
    <source>
        <dbReference type="EMBL" id="MBZ5709859.1"/>
    </source>
</evidence>
<evidence type="ECO:0000256" key="6">
    <source>
        <dbReference type="ARBA" id="ARBA00022960"/>
    </source>
</evidence>
<evidence type="ECO:0000256" key="11">
    <source>
        <dbReference type="SAM" id="MobiDB-lite"/>
    </source>
</evidence>
<dbReference type="Gene3D" id="1.10.3810.10">
    <property type="entry name" value="Biosynthetic peptidoglycan transglycosylase-like"/>
    <property type="match status" value="1"/>
</dbReference>
<dbReference type="Proteomes" id="UP001139031">
    <property type="component" value="Unassembled WGS sequence"/>
</dbReference>
<keyword evidence="10" id="KW-0961">Cell wall biogenesis/degradation</keyword>
<keyword evidence="2" id="KW-0997">Cell inner membrane</keyword>
<keyword evidence="6" id="KW-0133">Cell shape</keyword>
<keyword evidence="3" id="KW-0328">Glycosyltransferase</keyword>
<feature type="region of interest" description="Disordered" evidence="11">
    <location>
        <begin position="758"/>
        <end position="800"/>
    </location>
</feature>
<evidence type="ECO:0000256" key="9">
    <source>
        <dbReference type="ARBA" id="ARBA00023136"/>
    </source>
</evidence>
<evidence type="ECO:0000256" key="2">
    <source>
        <dbReference type="ARBA" id="ARBA00022519"/>
    </source>
</evidence>
<evidence type="ECO:0000313" key="14">
    <source>
        <dbReference type="Proteomes" id="UP001139031"/>
    </source>
</evidence>
<keyword evidence="9" id="KW-0472">Membrane</keyword>
<keyword evidence="4" id="KW-0808">Transferase</keyword>
<keyword evidence="8" id="KW-1133">Transmembrane helix</keyword>
<evidence type="ECO:0000256" key="4">
    <source>
        <dbReference type="ARBA" id="ARBA00022679"/>
    </source>
</evidence>
<evidence type="ECO:0000256" key="7">
    <source>
        <dbReference type="ARBA" id="ARBA00022984"/>
    </source>
</evidence>
<evidence type="ECO:0000256" key="10">
    <source>
        <dbReference type="ARBA" id="ARBA00023316"/>
    </source>
</evidence>
<dbReference type="EMBL" id="JAIRAU010000009">
    <property type="protein sequence ID" value="MBZ5709859.1"/>
    <property type="molecule type" value="Genomic_DNA"/>
</dbReference>
<reference evidence="13" key="1">
    <citation type="submission" date="2021-08" db="EMBL/GenBank/DDBJ databases">
        <authorList>
            <person name="Stevens D.C."/>
        </authorList>
    </citation>
    <scope>NUCLEOTIDE SEQUENCE</scope>
    <source>
        <strain evidence="13">DSM 53165</strain>
    </source>
</reference>
<evidence type="ECO:0000256" key="8">
    <source>
        <dbReference type="ARBA" id="ARBA00022989"/>
    </source>
</evidence>
<dbReference type="PANTHER" id="PTHR30400">
    <property type="entry name" value="MONOFUNCTIONAL BIOSYNTHETIC PEPTIDOGLYCAN TRANSGLYCOSYLASE"/>
    <property type="match status" value="1"/>
</dbReference>
<keyword evidence="7" id="KW-0573">Peptidoglycan synthesis</keyword>
<gene>
    <name evidence="13" type="ORF">K7C98_11385</name>
</gene>
<evidence type="ECO:0000256" key="5">
    <source>
        <dbReference type="ARBA" id="ARBA00022692"/>
    </source>
</evidence>